<dbReference type="PANTHER" id="PTHR38459:SF5">
    <property type="entry name" value="CELL WALL TEICHOIC ACID GLYCOSYLATION PROTEIN GTCA"/>
    <property type="match status" value="1"/>
</dbReference>
<dbReference type="InterPro" id="IPR051401">
    <property type="entry name" value="GtrA_CellWall_Glycosyl"/>
</dbReference>
<evidence type="ECO:0000256" key="6">
    <source>
        <dbReference type="SAM" id="Phobius"/>
    </source>
</evidence>
<proteinExistence type="inferred from homology"/>
<evidence type="ECO:0000313" key="9">
    <source>
        <dbReference type="Proteomes" id="UP000823897"/>
    </source>
</evidence>
<organism evidence="8 9">
    <name type="scientific">Candidatus Mediterraneibacter tabaqchaliae</name>
    <dbReference type="NCBI Taxonomy" id="2838689"/>
    <lineage>
        <taxon>Bacteria</taxon>
        <taxon>Bacillati</taxon>
        <taxon>Bacillota</taxon>
        <taxon>Clostridia</taxon>
        <taxon>Lachnospirales</taxon>
        <taxon>Lachnospiraceae</taxon>
        <taxon>Mediterraneibacter</taxon>
    </lineage>
</organism>
<evidence type="ECO:0000256" key="1">
    <source>
        <dbReference type="ARBA" id="ARBA00004141"/>
    </source>
</evidence>
<evidence type="ECO:0000256" key="3">
    <source>
        <dbReference type="ARBA" id="ARBA00022692"/>
    </source>
</evidence>
<dbReference type="Pfam" id="PF04138">
    <property type="entry name" value="GtrA_DPMS_TM"/>
    <property type="match status" value="1"/>
</dbReference>
<name>A0A9D2R335_9FIRM</name>
<reference evidence="8" key="2">
    <citation type="submission" date="2021-04" db="EMBL/GenBank/DDBJ databases">
        <authorList>
            <person name="Gilroy R."/>
        </authorList>
    </citation>
    <scope>NUCLEOTIDE SEQUENCE</scope>
    <source>
        <strain evidence="8">ChiGjej3B3-11674</strain>
    </source>
</reference>
<keyword evidence="3 6" id="KW-0812">Transmembrane</keyword>
<reference evidence="8" key="1">
    <citation type="journal article" date="2021" name="PeerJ">
        <title>Extensive microbial diversity within the chicken gut microbiome revealed by metagenomics and culture.</title>
        <authorList>
            <person name="Gilroy R."/>
            <person name="Ravi A."/>
            <person name="Getino M."/>
            <person name="Pursley I."/>
            <person name="Horton D.L."/>
            <person name="Alikhan N.F."/>
            <person name="Baker D."/>
            <person name="Gharbi K."/>
            <person name="Hall N."/>
            <person name="Watson M."/>
            <person name="Adriaenssens E.M."/>
            <person name="Foster-Nyarko E."/>
            <person name="Jarju S."/>
            <person name="Secka A."/>
            <person name="Antonio M."/>
            <person name="Oren A."/>
            <person name="Chaudhuri R.R."/>
            <person name="La Ragione R."/>
            <person name="Hildebrand F."/>
            <person name="Pallen M.J."/>
        </authorList>
    </citation>
    <scope>NUCLEOTIDE SEQUENCE</scope>
    <source>
        <strain evidence="8">ChiGjej3B3-11674</strain>
    </source>
</reference>
<dbReference type="Proteomes" id="UP000823897">
    <property type="component" value="Unassembled WGS sequence"/>
</dbReference>
<evidence type="ECO:0000259" key="7">
    <source>
        <dbReference type="Pfam" id="PF04138"/>
    </source>
</evidence>
<comment type="similarity">
    <text evidence="2">Belongs to the GtrA family.</text>
</comment>
<feature type="transmembrane region" description="Helical" evidence="6">
    <location>
        <begin position="7"/>
        <end position="27"/>
    </location>
</feature>
<accession>A0A9D2R335</accession>
<feature type="domain" description="GtrA/DPMS transmembrane" evidence="7">
    <location>
        <begin position="10"/>
        <end position="122"/>
    </location>
</feature>
<dbReference type="GO" id="GO:0005886">
    <property type="term" value="C:plasma membrane"/>
    <property type="evidence" value="ECO:0007669"/>
    <property type="project" value="TreeGrafter"/>
</dbReference>
<gene>
    <name evidence="8" type="ORF">H9911_00440</name>
</gene>
<keyword evidence="4 6" id="KW-1133">Transmembrane helix</keyword>
<evidence type="ECO:0000256" key="4">
    <source>
        <dbReference type="ARBA" id="ARBA00022989"/>
    </source>
</evidence>
<feature type="transmembrane region" description="Helical" evidence="6">
    <location>
        <begin position="33"/>
        <end position="53"/>
    </location>
</feature>
<dbReference type="GO" id="GO:0000271">
    <property type="term" value="P:polysaccharide biosynthetic process"/>
    <property type="evidence" value="ECO:0007669"/>
    <property type="project" value="InterPro"/>
</dbReference>
<dbReference type="PANTHER" id="PTHR38459">
    <property type="entry name" value="PROPHAGE BACTOPRENOL-LINKED GLUCOSE TRANSLOCASE HOMOLOG"/>
    <property type="match status" value="1"/>
</dbReference>
<evidence type="ECO:0000256" key="2">
    <source>
        <dbReference type="ARBA" id="ARBA00009399"/>
    </source>
</evidence>
<comment type="caution">
    <text evidence="8">The sequence shown here is derived from an EMBL/GenBank/DDBJ whole genome shotgun (WGS) entry which is preliminary data.</text>
</comment>
<comment type="subcellular location">
    <subcellularLocation>
        <location evidence="1">Membrane</location>
        <topology evidence="1">Multi-pass membrane protein</topology>
    </subcellularLocation>
</comment>
<keyword evidence="5 6" id="KW-0472">Membrane</keyword>
<dbReference type="AlphaFoldDB" id="A0A9D2R335"/>
<dbReference type="EMBL" id="DWUV01000011">
    <property type="protein sequence ID" value="HJD32992.1"/>
    <property type="molecule type" value="Genomic_DNA"/>
</dbReference>
<dbReference type="InterPro" id="IPR007267">
    <property type="entry name" value="GtrA_DPMS_TM"/>
</dbReference>
<evidence type="ECO:0000313" key="8">
    <source>
        <dbReference type="EMBL" id="HJD32992.1"/>
    </source>
</evidence>
<protein>
    <submittedName>
        <fullName evidence="8">GtrA family protein</fullName>
    </submittedName>
</protein>
<sequence length="130" mass="14366">MKLPKELTAYLISGGITTGVNYFLYAALLYLHLPWLAANSAAWAGAVLTAYLLNRRWVFHSGNHITKELASFVGARFLTLLAENALLWLSIDILDAAPVPAKLSVSIVTVLGNYILCKYRIFKKEAACHE</sequence>
<evidence type="ECO:0000256" key="5">
    <source>
        <dbReference type="ARBA" id="ARBA00023136"/>
    </source>
</evidence>